<organism evidence="1 2">
    <name type="scientific">Brachionus plicatilis</name>
    <name type="common">Marine rotifer</name>
    <name type="synonym">Brachionus muelleri</name>
    <dbReference type="NCBI Taxonomy" id="10195"/>
    <lineage>
        <taxon>Eukaryota</taxon>
        <taxon>Metazoa</taxon>
        <taxon>Spiralia</taxon>
        <taxon>Gnathifera</taxon>
        <taxon>Rotifera</taxon>
        <taxon>Eurotatoria</taxon>
        <taxon>Monogononta</taxon>
        <taxon>Pseudotrocha</taxon>
        <taxon>Ploima</taxon>
        <taxon>Brachionidae</taxon>
        <taxon>Brachionus</taxon>
    </lineage>
</organism>
<proteinExistence type="predicted"/>
<keyword evidence="2" id="KW-1185">Reference proteome</keyword>
<gene>
    <name evidence="1" type="ORF">BpHYR1_007092</name>
</gene>
<comment type="caution">
    <text evidence="1">The sequence shown here is derived from an EMBL/GenBank/DDBJ whole genome shotgun (WGS) entry which is preliminary data.</text>
</comment>
<dbReference type="AlphaFoldDB" id="A0A3M7SXF3"/>
<evidence type="ECO:0000313" key="1">
    <source>
        <dbReference type="EMBL" id="RNA40521.1"/>
    </source>
</evidence>
<name>A0A3M7SXF3_BRAPC</name>
<accession>A0A3M7SXF3</accession>
<dbReference type="Proteomes" id="UP000276133">
    <property type="component" value="Unassembled WGS sequence"/>
</dbReference>
<sequence length="90" mass="10629">MPDLESESDDHGKFLSYLNGSIRLKGEKPFTDDTAFASKKWVLPNIIYFYELLTDAFSDLFHPQKIDYNQNIQLDFFSHLKLSLFRYKSK</sequence>
<dbReference type="EMBL" id="REGN01000637">
    <property type="protein sequence ID" value="RNA40521.1"/>
    <property type="molecule type" value="Genomic_DNA"/>
</dbReference>
<evidence type="ECO:0000313" key="2">
    <source>
        <dbReference type="Proteomes" id="UP000276133"/>
    </source>
</evidence>
<protein>
    <submittedName>
        <fullName evidence="1">Uncharacterized protein</fullName>
    </submittedName>
</protein>
<reference evidence="1 2" key="1">
    <citation type="journal article" date="2018" name="Sci. Rep.">
        <title>Genomic signatures of local adaptation to the degree of environmental predictability in rotifers.</title>
        <authorList>
            <person name="Franch-Gras L."/>
            <person name="Hahn C."/>
            <person name="Garcia-Roger E.M."/>
            <person name="Carmona M.J."/>
            <person name="Serra M."/>
            <person name="Gomez A."/>
        </authorList>
    </citation>
    <scope>NUCLEOTIDE SEQUENCE [LARGE SCALE GENOMIC DNA]</scope>
    <source>
        <strain evidence="1">HYR1</strain>
    </source>
</reference>